<gene>
    <name evidence="1" type="ORF">SAMN04487788_2653</name>
</gene>
<proteinExistence type="predicted"/>
<evidence type="ECO:0000313" key="2">
    <source>
        <dbReference type="Proteomes" id="UP000186456"/>
    </source>
</evidence>
<accession>A0A1H0R4A5</accession>
<organism evidence="1 2">
    <name type="scientific">Microbacterium testaceum (strain StLB037)</name>
    <dbReference type="NCBI Taxonomy" id="979556"/>
    <lineage>
        <taxon>Bacteria</taxon>
        <taxon>Bacillati</taxon>
        <taxon>Actinomycetota</taxon>
        <taxon>Actinomycetes</taxon>
        <taxon>Micrococcales</taxon>
        <taxon>Microbacteriaceae</taxon>
        <taxon>Microbacterium</taxon>
    </lineage>
</organism>
<dbReference type="NCBIfam" id="NF046112">
    <property type="entry name" value="MSMEG_6209_Nter"/>
    <property type="match status" value="1"/>
</dbReference>
<protein>
    <submittedName>
        <fullName evidence="1">Uncharacterized protein</fullName>
    </submittedName>
</protein>
<name>A0A1H0R4A5_MICTS</name>
<sequence length="84" mass="9070">MDESASDAVSPATGADLVHQVDGIEVASFRAVIARLRTDYPLEDPSRIEAVVLREWEAFSAGRPLVVPIAVEEGAREILGLPRD</sequence>
<dbReference type="Proteomes" id="UP000186456">
    <property type="component" value="Unassembled WGS sequence"/>
</dbReference>
<evidence type="ECO:0000313" key="1">
    <source>
        <dbReference type="EMBL" id="SDP24260.1"/>
    </source>
</evidence>
<reference evidence="1 2" key="1">
    <citation type="submission" date="2016-10" db="EMBL/GenBank/DDBJ databases">
        <authorList>
            <person name="de Groot N.N."/>
        </authorList>
    </citation>
    <scope>NUCLEOTIDE SEQUENCE [LARGE SCALE GENOMIC DNA]</scope>
    <source>
        <strain evidence="1 2">StLB037</strain>
    </source>
</reference>
<dbReference type="EMBL" id="FNJN01000006">
    <property type="protein sequence ID" value="SDP24260.1"/>
    <property type="molecule type" value="Genomic_DNA"/>
</dbReference>
<dbReference type="RefSeq" id="WP_056226099.1">
    <property type="nucleotide sequence ID" value="NZ_FNJN01000006.1"/>
</dbReference>
<dbReference type="AlphaFoldDB" id="A0A1H0R4A5"/>